<proteinExistence type="predicted"/>
<keyword evidence="2" id="KW-1185">Reference proteome</keyword>
<dbReference type="EMBL" id="WQMT02000007">
    <property type="protein sequence ID" value="KAG9220550.1"/>
    <property type="molecule type" value="Genomic_DNA"/>
</dbReference>
<sequence length="855" mass="93372">MPPRLNKRQQRELEELEALRATPSNQPTNDRDDLEREGDGSDEDPEMKIPPRARVSTTGFSAATDDLESEDDVAPAAAKSAKKNKNKKKKKPGKAGMDAASASTPATPATPTSQSKSEKKAEKKARTKEKKADRDELDQALADLSLKYPELQKLADTPTSRVGIGSTGASDRTLASLLAVSTAHLDAEGEMRKFFGAKVVQASKSSSSSSSSGARRAAAASAAARSVLTRPQATWWPAKLREGLSIRALTDEEWGARVERHQWEDGPQERWWKVEYSKKYKSVTLAFMQTVLSGDPEGFWNLLRHLPWHADTLLQLAEVYRHREEYAQAVDFVDRALFTYERSFVGAFSFTNGMNRLDFDYVENRPFFLAVHRQVIDLQRRGCVRTAFEFARLLLSLDPWEDPHGALFHLDFLALKAGMGSWLLEMYDLHASNSNSSPESSKTGRQSARLNPTVLPGWLYARALALRYDEDAKKDKTHEGSTAALRLAATSFPSVVPLLADKIDAAIPDSVRAHVDFRIQTEGSSLTPEDAVLHLLSHAYVQRSAPLWKADAALARWFADTVVSSFPSLTSSPPSSSSSSSFLASLSSSSSTLPKQPAHTHFLATFASRALRFSVYRHTMVLEATHRRLFAFIPKDVLSAKALACDPLPPPTAVTEYTEEFFRGSEDVFSARHRSRQQRAADERRLERMIPDAAFRQQLQAFFDGNPNIAEQFPGGVVQFAQNAARLPPDVLEGMMIAELNAQGGQGGHGGFGGGGGGGGGMPGGMPGGDGGEVWGGAEGGVFDEGHEGDEGEGGEGEEDSEEEDIPPMAVRVLRNIVGRFWGGANRPGEEDSDSEDDSDGGRRLPDLVDRDGVD</sequence>
<protein>
    <submittedName>
        <fullName evidence="1">Uncharacterized protein</fullName>
    </submittedName>
</protein>
<gene>
    <name evidence="1" type="ORF">CCMSSC00406_0004006</name>
</gene>
<evidence type="ECO:0000313" key="2">
    <source>
        <dbReference type="Proteomes" id="UP000824881"/>
    </source>
</evidence>
<organism evidence="1 2">
    <name type="scientific">Pleurotus cornucopiae</name>
    <name type="common">Cornucopia mushroom</name>
    <dbReference type="NCBI Taxonomy" id="5321"/>
    <lineage>
        <taxon>Eukaryota</taxon>
        <taxon>Fungi</taxon>
        <taxon>Dikarya</taxon>
        <taxon>Basidiomycota</taxon>
        <taxon>Agaricomycotina</taxon>
        <taxon>Agaricomycetes</taxon>
        <taxon>Agaricomycetidae</taxon>
        <taxon>Agaricales</taxon>
        <taxon>Pleurotineae</taxon>
        <taxon>Pleurotaceae</taxon>
        <taxon>Pleurotus</taxon>
    </lineage>
</organism>
<dbReference type="Proteomes" id="UP000824881">
    <property type="component" value="Unassembled WGS sequence"/>
</dbReference>
<accession>A0ACB7IR14</accession>
<comment type="caution">
    <text evidence="1">The sequence shown here is derived from an EMBL/GenBank/DDBJ whole genome shotgun (WGS) entry which is preliminary data.</text>
</comment>
<name>A0ACB7IR14_PLECO</name>
<reference evidence="1 2" key="1">
    <citation type="journal article" date="2021" name="Appl. Environ. Microbiol.">
        <title>Genetic linkage and physical mapping for an oyster mushroom Pleurotus cornucopiae and QTL analysis for the trait cap color.</title>
        <authorList>
            <person name="Zhang Y."/>
            <person name="Gao W."/>
            <person name="Sonnenberg A."/>
            <person name="Chen Q."/>
            <person name="Zhang J."/>
            <person name="Huang C."/>
        </authorList>
    </citation>
    <scope>NUCLEOTIDE SEQUENCE [LARGE SCALE GENOMIC DNA]</scope>
    <source>
        <strain evidence="1">CCMSSC00406</strain>
    </source>
</reference>
<evidence type="ECO:0000313" key="1">
    <source>
        <dbReference type="EMBL" id="KAG9220550.1"/>
    </source>
</evidence>